<evidence type="ECO:0000259" key="3">
    <source>
        <dbReference type="Pfam" id="PF00005"/>
    </source>
</evidence>
<dbReference type="InterPro" id="IPR050173">
    <property type="entry name" value="ABC_transporter_C-like"/>
</dbReference>
<evidence type="ECO:0000256" key="2">
    <source>
        <dbReference type="ARBA" id="ARBA00022840"/>
    </source>
</evidence>
<dbReference type="GO" id="GO:0016887">
    <property type="term" value="F:ATP hydrolysis activity"/>
    <property type="evidence" value="ECO:0007669"/>
    <property type="project" value="InterPro"/>
</dbReference>
<dbReference type="GO" id="GO:0016020">
    <property type="term" value="C:membrane"/>
    <property type="evidence" value="ECO:0007669"/>
    <property type="project" value="TreeGrafter"/>
</dbReference>
<dbReference type="SUPFAM" id="SSF52540">
    <property type="entry name" value="P-loop containing nucleoside triphosphate hydrolases"/>
    <property type="match status" value="1"/>
</dbReference>
<dbReference type="PANTHER" id="PTHR24223:SF404">
    <property type="entry name" value="ABC MULTIDRUG TRANSPORTER (EUROFUNG)-RELATED"/>
    <property type="match status" value="1"/>
</dbReference>
<keyword evidence="2" id="KW-0067">ATP-binding</keyword>
<evidence type="ECO:0000256" key="1">
    <source>
        <dbReference type="ARBA" id="ARBA00022741"/>
    </source>
</evidence>
<dbReference type="InterPro" id="IPR003439">
    <property type="entry name" value="ABC_transporter-like_ATP-bd"/>
</dbReference>
<dbReference type="OrthoDB" id="6500128at2759"/>
<proteinExistence type="predicted"/>
<protein>
    <submittedName>
        <fullName evidence="4">ABC transporter transmembrane domain type 1</fullName>
    </submittedName>
</protein>
<feature type="domain" description="ABC transporter" evidence="3">
    <location>
        <begin position="16"/>
        <end position="76"/>
    </location>
</feature>
<dbReference type="Pfam" id="PF00005">
    <property type="entry name" value="ABC_tran"/>
    <property type="match status" value="1"/>
</dbReference>
<sequence length="153" mass="17478">MPGTLSFNLDPRQCAIDAELICAVEKVGLWDQVRTKAGLDMEFSAADWSVGQRELLDLSRALVKKSALLILDEATSGVDWETEAIMQDIIEKEFSQQNIIAVLHRLRYIHWFDRVMLLKHGELVECDRAEALLQRDSDLRKLYLDVQDPYTSG</sequence>
<dbReference type="AlphaFoldDB" id="A0A9W9JP22"/>
<dbReference type="Proteomes" id="UP001150879">
    <property type="component" value="Unassembled WGS sequence"/>
</dbReference>
<keyword evidence="4" id="KW-0472">Membrane</keyword>
<evidence type="ECO:0000313" key="4">
    <source>
        <dbReference type="EMBL" id="KAJ5199536.1"/>
    </source>
</evidence>
<dbReference type="PANTHER" id="PTHR24223">
    <property type="entry name" value="ATP-BINDING CASSETTE SUB-FAMILY C"/>
    <property type="match status" value="1"/>
</dbReference>
<gene>
    <name evidence="4" type="ORF">N7472_004740</name>
</gene>
<accession>A0A9W9JP22</accession>
<name>A0A9W9JP22_9EURO</name>
<dbReference type="EMBL" id="JAPQKP010000003">
    <property type="protein sequence ID" value="KAJ5199536.1"/>
    <property type="molecule type" value="Genomic_DNA"/>
</dbReference>
<keyword evidence="4" id="KW-0812">Transmembrane</keyword>
<dbReference type="GO" id="GO:0042626">
    <property type="term" value="F:ATPase-coupled transmembrane transporter activity"/>
    <property type="evidence" value="ECO:0007669"/>
    <property type="project" value="TreeGrafter"/>
</dbReference>
<keyword evidence="5" id="KW-1185">Reference proteome</keyword>
<dbReference type="GO" id="GO:0005524">
    <property type="term" value="F:ATP binding"/>
    <property type="evidence" value="ECO:0007669"/>
    <property type="project" value="UniProtKB-KW"/>
</dbReference>
<organism evidence="4 5">
    <name type="scientific">Penicillium cf. griseofulvum</name>
    <dbReference type="NCBI Taxonomy" id="2972120"/>
    <lineage>
        <taxon>Eukaryota</taxon>
        <taxon>Fungi</taxon>
        <taxon>Dikarya</taxon>
        <taxon>Ascomycota</taxon>
        <taxon>Pezizomycotina</taxon>
        <taxon>Eurotiomycetes</taxon>
        <taxon>Eurotiomycetidae</taxon>
        <taxon>Eurotiales</taxon>
        <taxon>Aspergillaceae</taxon>
        <taxon>Penicillium</taxon>
    </lineage>
</organism>
<keyword evidence="1" id="KW-0547">Nucleotide-binding</keyword>
<dbReference type="Gene3D" id="3.40.50.300">
    <property type="entry name" value="P-loop containing nucleotide triphosphate hydrolases"/>
    <property type="match status" value="1"/>
</dbReference>
<reference evidence="4" key="2">
    <citation type="journal article" date="2023" name="IMA Fungus">
        <title>Comparative genomic study of the Penicillium genus elucidates a diverse pangenome and 15 lateral gene transfer events.</title>
        <authorList>
            <person name="Petersen C."/>
            <person name="Sorensen T."/>
            <person name="Nielsen M.R."/>
            <person name="Sondergaard T.E."/>
            <person name="Sorensen J.L."/>
            <person name="Fitzpatrick D.A."/>
            <person name="Frisvad J.C."/>
            <person name="Nielsen K.L."/>
        </authorList>
    </citation>
    <scope>NUCLEOTIDE SEQUENCE</scope>
    <source>
        <strain evidence="4">IBT 16849</strain>
    </source>
</reference>
<dbReference type="InterPro" id="IPR027417">
    <property type="entry name" value="P-loop_NTPase"/>
</dbReference>
<comment type="caution">
    <text evidence="4">The sequence shown here is derived from an EMBL/GenBank/DDBJ whole genome shotgun (WGS) entry which is preliminary data.</text>
</comment>
<evidence type="ECO:0000313" key="5">
    <source>
        <dbReference type="Proteomes" id="UP001150879"/>
    </source>
</evidence>
<reference evidence="4" key="1">
    <citation type="submission" date="2022-11" db="EMBL/GenBank/DDBJ databases">
        <authorList>
            <person name="Petersen C."/>
        </authorList>
    </citation>
    <scope>NUCLEOTIDE SEQUENCE</scope>
    <source>
        <strain evidence="4">IBT 16849</strain>
    </source>
</reference>